<evidence type="ECO:0000313" key="1">
    <source>
        <dbReference type="EMBL" id="CAD7229785.1"/>
    </source>
</evidence>
<dbReference type="AlphaFoldDB" id="A0A7R8WDS6"/>
<reference evidence="1" key="1">
    <citation type="submission" date="2020-11" db="EMBL/GenBank/DDBJ databases">
        <authorList>
            <person name="Tran Van P."/>
        </authorList>
    </citation>
    <scope>NUCLEOTIDE SEQUENCE</scope>
</reference>
<name>A0A7R8WDS6_9CRUS</name>
<accession>A0A7R8WDS6</accession>
<gene>
    <name evidence="1" type="ORF">CTOB1V02_LOCUS7651</name>
</gene>
<dbReference type="EMBL" id="OB662276">
    <property type="protein sequence ID" value="CAD7229785.1"/>
    <property type="molecule type" value="Genomic_DNA"/>
</dbReference>
<protein>
    <submittedName>
        <fullName evidence="1">Uncharacterized protein</fullName>
    </submittedName>
</protein>
<proteinExistence type="predicted"/>
<sequence length="226" mass="25475">MIFSFVNTIHPSPSEDYGVPDLSQLYPEIEVNIEIILSSNPSFFNHTSSSTRRDSSIPPSPSEDYLVLVCLVPNRVGVLFSANCRNEILFHVQTVSPKRDPSIRSRFLLCDRIQYLMPDSLNYDSCVPSKPKSRKCEFPFGLVPLPLCDRTSSSKRIIVYQFLVNSIPSQKRILNYSSVQAPPFCDHTSSSTSFRDAIPPSPSEDYRVPVPGQLYSEIEVNIEIIP</sequence>
<organism evidence="1">
    <name type="scientific">Cyprideis torosa</name>
    <dbReference type="NCBI Taxonomy" id="163714"/>
    <lineage>
        <taxon>Eukaryota</taxon>
        <taxon>Metazoa</taxon>
        <taxon>Ecdysozoa</taxon>
        <taxon>Arthropoda</taxon>
        <taxon>Crustacea</taxon>
        <taxon>Oligostraca</taxon>
        <taxon>Ostracoda</taxon>
        <taxon>Podocopa</taxon>
        <taxon>Podocopida</taxon>
        <taxon>Cytherocopina</taxon>
        <taxon>Cytheroidea</taxon>
        <taxon>Cytherideidae</taxon>
        <taxon>Cyprideis</taxon>
    </lineage>
</organism>